<organism evidence="2 3">
    <name type="scientific">Novosphingobium subterraneum</name>
    <dbReference type="NCBI Taxonomy" id="48936"/>
    <lineage>
        <taxon>Bacteria</taxon>
        <taxon>Pseudomonadati</taxon>
        <taxon>Pseudomonadota</taxon>
        <taxon>Alphaproteobacteria</taxon>
        <taxon>Sphingomonadales</taxon>
        <taxon>Sphingomonadaceae</taxon>
        <taxon>Novosphingobium</taxon>
    </lineage>
</organism>
<dbReference type="STRING" id="48936.NJ75_01669"/>
<keyword evidence="1" id="KW-1133">Transmembrane helix</keyword>
<accession>A0A0B9AEU9</accession>
<evidence type="ECO:0000313" key="3">
    <source>
        <dbReference type="Proteomes" id="UP000031338"/>
    </source>
</evidence>
<keyword evidence="1" id="KW-0812">Transmembrane</keyword>
<protein>
    <submittedName>
        <fullName evidence="2">Uncharacterized protein</fullName>
    </submittedName>
</protein>
<dbReference type="RefSeq" id="WP_039333288.1">
    <property type="nucleotide sequence ID" value="NZ_JBNNWK010000002.1"/>
</dbReference>
<dbReference type="Proteomes" id="UP000031338">
    <property type="component" value="Unassembled WGS sequence"/>
</dbReference>
<keyword evidence="3" id="KW-1185">Reference proteome</keyword>
<reference evidence="2 3" key="1">
    <citation type="submission" date="2014-10" db="EMBL/GenBank/DDBJ databases">
        <title>Draft genome sequence of Novosphingobium subterraneum DSM 12447.</title>
        <authorList>
            <person name="Gan H.M."/>
            <person name="Gan H.Y."/>
            <person name="Savka M.A."/>
        </authorList>
    </citation>
    <scope>NUCLEOTIDE SEQUENCE [LARGE SCALE GENOMIC DNA]</scope>
    <source>
        <strain evidence="2 3">DSM 12447</strain>
    </source>
</reference>
<evidence type="ECO:0000256" key="1">
    <source>
        <dbReference type="SAM" id="Phobius"/>
    </source>
</evidence>
<dbReference type="PATRIC" id="fig|48936.3.peg.1673"/>
<gene>
    <name evidence="2" type="ORF">NJ75_01669</name>
</gene>
<name>A0A0B9AEU9_9SPHN</name>
<evidence type="ECO:0000313" key="2">
    <source>
        <dbReference type="EMBL" id="KHS47872.1"/>
    </source>
</evidence>
<keyword evidence="1" id="KW-0472">Membrane</keyword>
<proteinExistence type="predicted"/>
<sequence>MANMLLAAPAYALGRLAWTSLRTGGEWTRYRQWDAVATNWAIGAVLGGMAAGLAAKALPHRN</sequence>
<dbReference type="AlphaFoldDB" id="A0A0B9AEU9"/>
<dbReference type="EMBL" id="JRVC01000006">
    <property type="protein sequence ID" value="KHS47872.1"/>
    <property type="molecule type" value="Genomic_DNA"/>
</dbReference>
<feature type="transmembrane region" description="Helical" evidence="1">
    <location>
        <begin position="41"/>
        <end position="58"/>
    </location>
</feature>
<comment type="caution">
    <text evidence="2">The sequence shown here is derived from an EMBL/GenBank/DDBJ whole genome shotgun (WGS) entry which is preliminary data.</text>
</comment>